<name>A0A3F3IG29_SALER</name>
<dbReference type="EMBL" id="MJEL01000009">
    <property type="protein sequence ID" value="OEH98441.1"/>
    <property type="molecule type" value="Genomic_DNA"/>
</dbReference>
<accession>A0A3F3IG29</accession>
<organism evidence="1">
    <name type="scientific">Salmonella enterica</name>
    <name type="common">Salmonella choleraesuis</name>
    <dbReference type="NCBI Taxonomy" id="28901"/>
    <lineage>
        <taxon>Bacteria</taxon>
        <taxon>Pseudomonadati</taxon>
        <taxon>Pseudomonadota</taxon>
        <taxon>Gammaproteobacteria</taxon>
        <taxon>Enterobacterales</taxon>
        <taxon>Enterobacteriaceae</taxon>
        <taxon>Salmonella</taxon>
    </lineage>
</organism>
<evidence type="ECO:0000313" key="1">
    <source>
        <dbReference type="EMBL" id="OEH98441.1"/>
    </source>
</evidence>
<sequence>MPNMFDVVNAVRREIEPRGCEILHTHRFSRRPLIKITRPRAPLPGNSLFNIQVVVKGVSREFQAAAVCGCILYWQ</sequence>
<reference evidence="1" key="1">
    <citation type="submission" date="2016-09" db="EMBL/GenBank/DDBJ databases">
        <title>Whole Genome Sequencing of Salmonella enterica subsp. enterica serovar Nottingham.</title>
        <authorList>
            <person name="Zheng J."/>
            <person name="Wang H."/>
        </authorList>
    </citation>
    <scope>NUCLEOTIDE SEQUENCE [LARGE SCALE GENOMIC DNA]</scope>
    <source>
        <strain evidence="1">CFSAN055411</strain>
    </source>
</reference>
<protein>
    <submittedName>
        <fullName evidence="1">Uncharacterized protein</fullName>
    </submittedName>
</protein>
<proteinExistence type="predicted"/>
<dbReference type="Proteomes" id="UP000852880">
    <property type="component" value="Unassembled WGS sequence"/>
</dbReference>
<gene>
    <name evidence="1" type="ORF">BH006_17425</name>
</gene>
<comment type="caution">
    <text evidence="1">The sequence shown here is derived from an EMBL/GenBank/DDBJ whole genome shotgun (WGS) entry which is preliminary data.</text>
</comment>
<dbReference type="AlphaFoldDB" id="A0A3F3IG29"/>